<accession>A0ABU5HYC1</accession>
<evidence type="ECO:0000313" key="2">
    <source>
        <dbReference type="EMBL" id="MDY8107543.1"/>
    </source>
</evidence>
<evidence type="ECO:0000259" key="1">
    <source>
        <dbReference type="Pfam" id="PF01755"/>
    </source>
</evidence>
<dbReference type="RefSeq" id="WP_322184647.1">
    <property type="nucleotide sequence ID" value="NZ_JAXLPB010000001.1"/>
</dbReference>
<proteinExistence type="predicted"/>
<feature type="domain" description="Glycosyl transferase family 25" evidence="1">
    <location>
        <begin position="7"/>
        <end position="166"/>
    </location>
</feature>
<dbReference type="CDD" id="cd06532">
    <property type="entry name" value="Glyco_transf_25"/>
    <property type="match status" value="1"/>
</dbReference>
<evidence type="ECO:0000313" key="3">
    <source>
        <dbReference type="Proteomes" id="UP001294412"/>
    </source>
</evidence>
<reference evidence="2 3" key="1">
    <citation type="submission" date="2023-12" db="EMBL/GenBank/DDBJ databases">
        <title>Description of Novel Strain Fulvimarina sp. 2208YS6-2-32 isolated from Uroteuthis (Photololigo) edulis.</title>
        <authorList>
            <person name="Park J.-S."/>
        </authorList>
    </citation>
    <scope>NUCLEOTIDE SEQUENCE [LARGE SCALE GENOMIC DNA]</scope>
    <source>
        <strain evidence="2 3">2208YS6-2-32</strain>
    </source>
</reference>
<dbReference type="EMBL" id="JAXLPB010000001">
    <property type="protein sequence ID" value="MDY8107543.1"/>
    <property type="molecule type" value="Genomic_DNA"/>
</dbReference>
<comment type="caution">
    <text evidence="2">The sequence shown here is derived from an EMBL/GenBank/DDBJ whole genome shotgun (WGS) entry which is preliminary data.</text>
</comment>
<organism evidence="2 3">
    <name type="scientific">Fulvimarina uroteuthidis</name>
    <dbReference type="NCBI Taxonomy" id="3098149"/>
    <lineage>
        <taxon>Bacteria</taxon>
        <taxon>Pseudomonadati</taxon>
        <taxon>Pseudomonadota</taxon>
        <taxon>Alphaproteobacteria</taxon>
        <taxon>Hyphomicrobiales</taxon>
        <taxon>Aurantimonadaceae</taxon>
        <taxon>Fulvimarina</taxon>
    </lineage>
</organism>
<dbReference type="InterPro" id="IPR002654">
    <property type="entry name" value="Glyco_trans_25"/>
</dbReference>
<protein>
    <submittedName>
        <fullName evidence="2">Glycosyltransferase family 25 protein</fullName>
    </submittedName>
</protein>
<gene>
    <name evidence="2" type="ORF">U0C82_00080</name>
</gene>
<keyword evidence="3" id="KW-1185">Reference proteome</keyword>
<dbReference type="Pfam" id="PF01755">
    <property type="entry name" value="Glyco_transf_25"/>
    <property type="match status" value="1"/>
</dbReference>
<sequence length="261" mass="29421">MIAAAYINLSRASERRAFMEGQAERLGLDLARFAAISTDDVDEVRFEALHDRWERPMTRTEVAALLSHAGLWQRAMETNAPIAIFEDDAVLSPRLPDVLAGTLPAFDLINLEYFARRKFYRRYASDGVMFDVARDKAGAAAYIISPEGARKALADLDRHAAPADAFLYASGRLDITQMEPALAVQAEILHRNGIDPGIRTVTQIHTPRPPSSARPENWLFGWRRFLTHLRLVPLHLGRGTFYEFRQPRVDLSEFSRDQSAS</sequence>
<dbReference type="Proteomes" id="UP001294412">
    <property type="component" value="Unassembled WGS sequence"/>
</dbReference>
<name>A0ABU5HYC1_9HYPH</name>